<dbReference type="GO" id="GO:0006508">
    <property type="term" value="P:proteolysis"/>
    <property type="evidence" value="ECO:0007669"/>
    <property type="project" value="UniProtKB-KW"/>
</dbReference>
<protein>
    <recommendedName>
        <fullName evidence="8">Probable cytosol aminopeptidase</fullName>
        <ecNumber evidence="8">3.4.11.1</ecNumber>
    </recommendedName>
    <alternativeName>
        <fullName evidence="8">Leucine aminopeptidase</fullName>
        <shortName evidence="8">LAP</shortName>
        <ecNumber evidence="8">3.4.11.10</ecNumber>
    </alternativeName>
    <alternativeName>
        <fullName evidence="8">Leucyl aminopeptidase</fullName>
    </alternativeName>
</protein>
<dbReference type="GO" id="GO:0030145">
    <property type="term" value="F:manganese ion binding"/>
    <property type="evidence" value="ECO:0007669"/>
    <property type="project" value="UniProtKB-UniRule"/>
</dbReference>
<name>A0A857KLG3_9ACTN</name>
<evidence type="ECO:0000256" key="8">
    <source>
        <dbReference type="HAMAP-Rule" id="MF_00181"/>
    </source>
</evidence>
<keyword evidence="8" id="KW-0479">Metal-binding</keyword>
<keyword evidence="8" id="KW-0963">Cytoplasm</keyword>
<dbReference type="PANTHER" id="PTHR11963">
    <property type="entry name" value="LEUCINE AMINOPEPTIDASE-RELATED"/>
    <property type="match status" value="1"/>
</dbReference>
<dbReference type="GO" id="GO:0070006">
    <property type="term" value="F:metalloaminopeptidase activity"/>
    <property type="evidence" value="ECO:0007669"/>
    <property type="project" value="InterPro"/>
</dbReference>
<feature type="binding site" evidence="8">
    <location>
        <position position="283"/>
    </location>
    <ligand>
        <name>Mn(2+)</name>
        <dbReference type="ChEBI" id="CHEBI:29035"/>
        <label>2</label>
    </ligand>
</feature>
<accession>A0A857KLG3</accession>
<dbReference type="PANTHER" id="PTHR11963:SF23">
    <property type="entry name" value="CYTOSOL AMINOPEPTIDASE"/>
    <property type="match status" value="1"/>
</dbReference>
<evidence type="ECO:0000313" key="9">
    <source>
        <dbReference type="EMBL" id="QHN40204.1"/>
    </source>
</evidence>
<dbReference type="EMBL" id="CP045810">
    <property type="protein sequence ID" value="QHN40204.1"/>
    <property type="molecule type" value="Genomic_DNA"/>
</dbReference>
<dbReference type="PROSITE" id="PS00631">
    <property type="entry name" value="CYTOSOL_AP"/>
    <property type="match status" value="1"/>
</dbReference>
<dbReference type="InterPro" id="IPR023042">
    <property type="entry name" value="Peptidase_M17_leu_NH2_pept"/>
</dbReference>
<feature type="binding site" evidence="8">
    <location>
        <position position="362"/>
    </location>
    <ligand>
        <name>Mn(2+)</name>
        <dbReference type="ChEBI" id="CHEBI:29035"/>
        <label>1</label>
    </ligand>
</feature>
<dbReference type="SUPFAM" id="SSF52949">
    <property type="entry name" value="Macro domain-like"/>
    <property type="match status" value="1"/>
</dbReference>
<dbReference type="Gene3D" id="3.40.220.10">
    <property type="entry name" value="Leucine Aminopeptidase, subunit E, domain 1"/>
    <property type="match status" value="1"/>
</dbReference>
<dbReference type="NCBIfam" id="NF002073">
    <property type="entry name" value="PRK00913.1-2"/>
    <property type="match status" value="1"/>
</dbReference>
<reference evidence="9" key="1">
    <citation type="journal article" date="2021" name="Nat. Microbiol.">
        <title>Cocultivation of an ultrasmall environmental parasitic bacterium with lytic ability against bacteria associated with wastewater foams.</title>
        <authorList>
            <person name="Batinovic S."/>
            <person name="Rose J.J.A."/>
            <person name="Ratcliffe J."/>
            <person name="Seviour R.J."/>
            <person name="Petrovski S."/>
        </authorList>
    </citation>
    <scope>NUCLEOTIDE SEQUENCE</scope>
    <source>
        <strain evidence="9">CON44</strain>
    </source>
</reference>
<evidence type="ECO:0000256" key="4">
    <source>
        <dbReference type="ARBA" id="ARBA00022438"/>
    </source>
</evidence>
<feature type="binding site" evidence="8">
    <location>
        <position position="360"/>
    </location>
    <ligand>
        <name>Mn(2+)</name>
        <dbReference type="ChEBI" id="CHEBI:29035"/>
        <label>1</label>
    </ligand>
</feature>
<dbReference type="CDD" id="cd00433">
    <property type="entry name" value="Peptidase_M17"/>
    <property type="match status" value="1"/>
</dbReference>
<dbReference type="InterPro" id="IPR043472">
    <property type="entry name" value="Macro_dom-like"/>
</dbReference>
<comment type="function">
    <text evidence="7 8">Presumably involved in the processing and regular turnover of intracellular proteins. Catalyzes the removal of unsubstituted N-terminal amino acids from various peptides.</text>
</comment>
<keyword evidence="6 8" id="KW-0378">Hydrolase</keyword>
<feature type="binding site" evidence="8">
    <location>
        <position position="283"/>
    </location>
    <ligand>
        <name>Mn(2+)</name>
        <dbReference type="ChEBI" id="CHEBI:29035"/>
        <label>1</label>
    </ligand>
</feature>
<comment type="similarity">
    <text evidence="3 8">Belongs to the peptidase M17 family.</text>
</comment>
<feature type="active site" evidence="8">
    <location>
        <position position="364"/>
    </location>
</feature>
<comment type="subcellular location">
    <subcellularLocation>
        <location evidence="8">Cytoplasm</location>
    </subcellularLocation>
</comment>
<dbReference type="InterPro" id="IPR011356">
    <property type="entry name" value="Leucine_aapep/pepB"/>
</dbReference>
<feature type="binding site" evidence="8">
    <location>
        <position position="278"/>
    </location>
    <ligand>
        <name>Mn(2+)</name>
        <dbReference type="ChEBI" id="CHEBI:29035"/>
        <label>2</label>
    </ligand>
</feature>
<keyword evidence="4 8" id="KW-0031">Aminopeptidase</keyword>
<evidence type="ECO:0000256" key="1">
    <source>
        <dbReference type="ARBA" id="ARBA00000135"/>
    </source>
</evidence>
<keyword evidence="8" id="KW-0464">Manganese</keyword>
<dbReference type="InterPro" id="IPR000819">
    <property type="entry name" value="Peptidase_M17_C"/>
</dbReference>
<dbReference type="EC" id="3.4.11.1" evidence="8"/>
<comment type="catalytic activity">
    <reaction evidence="2 8">
        <text>Release of an N-terminal amino acid, preferentially leucine, but not glutamic or aspartic acids.</text>
        <dbReference type="EC" id="3.4.11.10"/>
    </reaction>
</comment>
<dbReference type="AlphaFoldDB" id="A0A857KLG3"/>
<feature type="binding site" evidence="8">
    <location>
        <position position="301"/>
    </location>
    <ligand>
        <name>Mn(2+)</name>
        <dbReference type="ChEBI" id="CHEBI:29035"/>
        <label>2</label>
    </ligand>
</feature>
<dbReference type="GO" id="GO:0005737">
    <property type="term" value="C:cytoplasm"/>
    <property type="evidence" value="ECO:0007669"/>
    <property type="project" value="UniProtKB-SubCell"/>
</dbReference>
<proteinExistence type="inferred from homology"/>
<dbReference type="RefSeq" id="WP_005186993.1">
    <property type="nucleotide sequence ID" value="NZ_CP045804.1"/>
</dbReference>
<comment type="cofactor">
    <cofactor evidence="8">
        <name>Mn(2+)</name>
        <dbReference type="ChEBI" id="CHEBI:29035"/>
    </cofactor>
    <text evidence="8">Binds 2 manganese ions per subunit.</text>
</comment>
<sequence length="514" mass="53290">MSKNDSFDRVRGPELHLSATIDADDTVLVLGLIAPDSSGEDTGAEPGDPTLVTIDGILDDAAAEQISASLKVLGATGKHGEVHRFPAPSSVPVELIVTVGLGAAADLDDADKVRQAAGIVARSLDGLASVATTLSDVNLAAAAEGFFLGSYRFEEFRSDKSRSKKAPPTSVTLLVEERTKEAKTELAHAVAVADCVALARDFVNTPPSHLYPQEFAERARVLAGAAGLKVEILDDAELTKNGYGGIIGVGKGSSRLPRLVRLTHNAGKDAKTVALVGKGITFDTGGISLKPPAGMENMTSDMGGAAAVIASTILAAKLGLGVNVIATVPMAENMPSDTAQRPGDVLTQYGGITVEVINTDAEGRLILADAIVRAGEDDPDYLIDTATLTGAQMVALGTRTPGVMGTDEFRDRVARLSAETGENAWAMPLPSELRSELNSRVADLVNAGSQRWGGMLLAGVFLKEFVPDGVQWAHIDIAGPAFNTGGAWGYNPKGGTGVPVRTILAVLEDIVANG</sequence>
<dbReference type="SUPFAM" id="SSF53187">
    <property type="entry name" value="Zn-dependent exopeptidases"/>
    <property type="match status" value="1"/>
</dbReference>
<feature type="binding site" evidence="8">
    <location>
        <position position="362"/>
    </location>
    <ligand>
        <name>Mn(2+)</name>
        <dbReference type="ChEBI" id="CHEBI:29035"/>
        <label>2</label>
    </ligand>
</feature>
<evidence type="ECO:0000256" key="2">
    <source>
        <dbReference type="ARBA" id="ARBA00000967"/>
    </source>
</evidence>
<feature type="active site" evidence="8">
    <location>
        <position position="290"/>
    </location>
</feature>
<dbReference type="InterPro" id="IPR008283">
    <property type="entry name" value="Peptidase_M17_N"/>
</dbReference>
<organism evidence="9">
    <name type="scientific">Gordonia amarae</name>
    <dbReference type="NCBI Taxonomy" id="36821"/>
    <lineage>
        <taxon>Bacteria</taxon>
        <taxon>Bacillati</taxon>
        <taxon>Actinomycetota</taxon>
        <taxon>Actinomycetes</taxon>
        <taxon>Mycobacteriales</taxon>
        <taxon>Gordoniaceae</taxon>
        <taxon>Gordonia</taxon>
    </lineage>
</organism>
<evidence type="ECO:0000256" key="3">
    <source>
        <dbReference type="ARBA" id="ARBA00009528"/>
    </source>
</evidence>
<dbReference type="HAMAP" id="MF_00181">
    <property type="entry name" value="Cytosol_peptidase_M17"/>
    <property type="match status" value="1"/>
</dbReference>
<evidence type="ECO:0000256" key="5">
    <source>
        <dbReference type="ARBA" id="ARBA00022670"/>
    </source>
</evidence>
<dbReference type="Pfam" id="PF02789">
    <property type="entry name" value="Peptidase_M17_N"/>
    <property type="match status" value="1"/>
</dbReference>
<evidence type="ECO:0000256" key="6">
    <source>
        <dbReference type="ARBA" id="ARBA00022801"/>
    </source>
</evidence>
<dbReference type="Pfam" id="PF00883">
    <property type="entry name" value="Peptidase_M17"/>
    <property type="match status" value="1"/>
</dbReference>
<keyword evidence="5 8" id="KW-0645">Protease</keyword>
<evidence type="ECO:0000256" key="7">
    <source>
        <dbReference type="ARBA" id="ARBA00049972"/>
    </source>
</evidence>
<dbReference type="EC" id="3.4.11.10" evidence="8"/>
<gene>
    <name evidence="8" type="primary">pepA</name>
    <name evidence="9" type="ORF">GII30_14550</name>
</gene>
<dbReference type="PRINTS" id="PR00481">
    <property type="entry name" value="LAMNOPPTDASE"/>
</dbReference>
<dbReference type="Gene3D" id="3.40.630.10">
    <property type="entry name" value="Zn peptidases"/>
    <property type="match status" value="1"/>
</dbReference>
<comment type="catalytic activity">
    <reaction evidence="1 8">
        <text>Release of an N-terminal amino acid, Xaa-|-Yaa-, in which Xaa is preferably Leu, but may be other amino acids including Pro although not Arg or Lys, and Yaa may be Pro. Amino acid amides and methyl esters are also readily hydrolyzed, but rates on arylamides are exceedingly low.</text>
        <dbReference type="EC" id="3.4.11.1"/>
    </reaction>
</comment>